<dbReference type="EMBL" id="PVFR01000058">
    <property type="protein sequence ID" value="PRE45395.1"/>
    <property type="molecule type" value="Genomic_DNA"/>
</dbReference>
<protein>
    <submittedName>
        <fullName evidence="1">Plasmid stabilization protein</fullName>
    </submittedName>
</protein>
<gene>
    <name evidence="1" type="ORF">C6P99_18965</name>
</gene>
<evidence type="ECO:0000313" key="1">
    <source>
        <dbReference type="EMBL" id="PRE45395.1"/>
    </source>
</evidence>
<evidence type="ECO:0000313" key="2">
    <source>
        <dbReference type="Proteomes" id="UP000237811"/>
    </source>
</evidence>
<dbReference type="RefSeq" id="WP_105777643.1">
    <property type="nucleotide sequence ID" value="NZ_PVFQ01000024.1"/>
</dbReference>
<name>A0AB37APF4_9BURK</name>
<proteinExistence type="predicted"/>
<accession>A0AB37APF4</accession>
<sequence>MITRERLCVDLGPAKGRWEAWCAARSVTAADGVRQLVHGALAQDDSSAAIADHVPGRFLLHGHRERVEIRLTREELEAARQHAGAGGMNVNRWLVAVIRAQLVHEPQLGEREMRLLADSNQQLATIIVLLGRLQARGDSGDARRVVETARSVIDAHLRAVTQLLRASLDRWSR</sequence>
<dbReference type="AlphaFoldDB" id="A0AB37APF4"/>
<dbReference type="Proteomes" id="UP000237811">
    <property type="component" value="Unassembled WGS sequence"/>
</dbReference>
<reference evidence="1 2" key="1">
    <citation type="submission" date="2018-03" db="EMBL/GenBank/DDBJ databases">
        <authorList>
            <person name="Nguyen K."/>
            <person name="Fouts D."/>
            <person name="Sutton G."/>
        </authorList>
    </citation>
    <scope>NUCLEOTIDE SEQUENCE [LARGE SCALE GENOMIC DNA]</scope>
    <source>
        <strain evidence="1 2">AU14328</strain>
    </source>
</reference>
<comment type="caution">
    <text evidence="1">The sequence shown here is derived from an EMBL/GenBank/DDBJ whole genome shotgun (WGS) entry which is preliminary data.</text>
</comment>
<organism evidence="1 2">
    <name type="scientific">Burkholderia multivorans</name>
    <dbReference type="NCBI Taxonomy" id="87883"/>
    <lineage>
        <taxon>Bacteria</taxon>
        <taxon>Pseudomonadati</taxon>
        <taxon>Pseudomonadota</taxon>
        <taxon>Betaproteobacteria</taxon>
        <taxon>Burkholderiales</taxon>
        <taxon>Burkholderiaceae</taxon>
        <taxon>Burkholderia</taxon>
        <taxon>Burkholderia cepacia complex</taxon>
    </lineage>
</organism>